<accession>A0A9P6IB67</accession>
<dbReference type="InterPro" id="IPR016161">
    <property type="entry name" value="Ald_DH/histidinol_DH"/>
</dbReference>
<dbReference type="OrthoDB" id="310895at2759"/>
<dbReference type="InterPro" id="IPR016162">
    <property type="entry name" value="Ald_DH_N"/>
</dbReference>
<dbReference type="Pfam" id="PF00171">
    <property type="entry name" value="Aldedh"/>
    <property type="match status" value="1"/>
</dbReference>
<gene>
    <name evidence="5" type="ORF">CkaCkLH20_07245</name>
</gene>
<comment type="caution">
    <text evidence="5">The sequence shown here is derived from an EMBL/GenBank/DDBJ whole genome shotgun (WGS) entry which is preliminary data.</text>
</comment>
<feature type="domain" description="Aldehyde dehydrogenase" evidence="4">
    <location>
        <begin position="40"/>
        <end position="507"/>
    </location>
</feature>
<keyword evidence="6" id="KW-1185">Reference proteome</keyword>
<keyword evidence="3" id="KW-0560">Oxidoreductase</keyword>
<comment type="similarity">
    <text evidence="2">Belongs to the aldehyde dehydrogenase family.</text>
</comment>
<protein>
    <submittedName>
        <fullName evidence="5">Succinate-semialdehyde dehydrogenase</fullName>
    </submittedName>
</protein>
<dbReference type="FunFam" id="3.40.605.10:FF:000023">
    <property type="entry name" value="Succinate-semialdehyde dehydrogenase (Eurofung)"/>
    <property type="match status" value="1"/>
</dbReference>
<dbReference type="Proteomes" id="UP000781932">
    <property type="component" value="Unassembled WGS sequence"/>
</dbReference>
<dbReference type="PANTHER" id="PTHR43353:SF7">
    <property type="entry name" value="SUCCINATE SEMIALDEHYDE DEHYDROGENASE (EUROFUNG)"/>
    <property type="match status" value="1"/>
</dbReference>
<dbReference type="RefSeq" id="XP_038744886.1">
    <property type="nucleotide sequence ID" value="XM_038889962.1"/>
</dbReference>
<organism evidence="5 6">
    <name type="scientific">Colletotrichum karsti</name>
    <dbReference type="NCBI Taxonomy" id="1095194"/>
    <lineage>
        <taxon>Eukaryota</taxon>
        <taxon>Fungi</taxon>
        <taxon>Dikarya</taxon>
        <taxon>Ascomycota</taxon>
        <taxon>Pezizomycotina</taxon>
        <taxon>Sordariomycetes</taxon>
        <taxon>Hypocreomycetidae</taxon>
        <taxon>Glomerellales</taxon>
        <taxon>Glomerellaceae</taxon>
        <taxon>Colletotrichum</taxon>
        <taxon>Colletotrichum boninense species complex</taxon>
    </lineage>
</organism>
<evidence type="ECO:0000313" key="5">
    <source>
        <dbReference type="EMBL" id="KAF9875425.1"/>
    </source>
</evidence>
<dbReference type="EMBL" id="JAATWM020000022">
    <property type="protein sequence ID" value="KAF9875425.1"/>
    <property type="molecule type" value="Genomic_DNA"/>
</dbReference>
<dbReference type="InterPro" id="IPR016163">
    <property type="entry name" value="Ald_DH_C"/>
</dbReference>
<dbReference type="AlphaFoldDB" id="A0A9P6IB67"/>
<evidence type="ECO:0000313" key="6">
    <source>
        <dbReference type="Proteomes" id="UP000781932"/>
    </source>
</evidence>
<dbReference type="GeneID" id="62163036"/>
<dbReference type="PANTHER" id="PTHR43353">
    <property type="entry name" value="SUCCINATE-SEMIALDEHYDE DEHYDROGENASE, MITOCHONDRIAL"/>
    <property type="match status" value="1"/>
</dbReference>
<evidence type="ECO:0000259" key="4">
    <source>
        <dbReference type="Pfam" id="PF00171"/>
    </source>
</evidence>
<reference evidence="5" key="1">
    <citation type="submission" date="2020-03" db="EMBL/GenBank/DDBJ databases">
        <authorList>
            <person name="He L."/>
        </authorList>
    </citation>
    <scope>NUCLEOTIDE SEQUENCE</scope>
    <source>
        <strain evidence="5">CkLH20</strain>
    </source>
</reference>
<dbReference type="InterPro" id="IPR015590">
    <property type="entry name" value="Aldehyde_DH_dom"/>
</dbReference>
<dbReference type="InterPro" id="IPR050740">
    <property type="entry name" value="Aldehyde_DH_Superfamily"/>
</dbReference>
<dbReference type="Gene3D" id="3.40.309.10">
    <property type="entry name" value="Aldehyde Dehydrogenase, Chain A, domain 2"/>
    <property type="match status" value="1"/>
</dbReference>
<evidence type="ECO:0000256" key="1">
    <source>
        <dbReference type="ARBA" id="ARBA00005176"/>
    </source>
</evidence>
<dbReference type="GO" id="GO:0005737">
    <property type="term" value="C:cytoplasm"/>
    <property type="evidence" value="ECO:0007669"/>
    <property type="project" value="TreeGrafter"/>
</dbReference>
<sequence length="515" mass="56318">MISHSSNFIIIATAIMTQDLPFKLSNPDLLETEAYVHGSWTKASSGKTFDIEDPGTGKVFASSPDFDKSDVDAVVKSSNEAFQTFRYENPRSRAKKLLEWDRLIRENRDDIATVLTHESGKPLAEAQGELDYALGFTWWFAGEAERIRGNVSIPAAPNRRVIVVKQPIGVTVALVPWNFPIAMILRKAAAAFAAGCTMIAKPSPETPLTCLTLANLATKAGFGPGVFNVITTSLKHTPEVAEALCKHPLTKKVSFTGSTAIGSLIAKHCSEGLKKLTMELGGNCPFIIFDDCNQEQALEALLALKWRHAGQACITANRVYVQDKIYEEFLEKLVERTKSIKMGHGAKEGTTMGPLTTPRAIPKAQAHVKDAVEAGAKVVHGGRAGTDVGLEAGYFHEPTILRDMKQSMLISREETFAPVLGVYRFKTEDEVVKWANDTSMGLASYFFTKNMDRTWRLMENLDAGMIGMNTGNSSAAESPFGGMKMSGYGKESGKDVAVEEYLVSKTVTMTLEDHY</sequence>
<dbReference type="Gene3D" id="3.40.605.10">
    <property type="entry name" value="Aldehyde Dehydrogenase, Chain A, domain 1"/>
    <property type="match status" value="1"/>
</dbReference>
<name>A0A9P6IB67_9PEZI</name>
<dbReference type="CDD" id="cd07103">
    <property type="entry name" value="ALDH_F5_SSADH_GabD"/>
    <property type="match status" value="1"/>
</dbReference>
<dbReference type="GO" id="GO:0009450">
    <property type="term" value="P:gamma-aminobutyric acid catabolic process"/>
    <property type="evidence" value="ECO:0007669"/>
    <property type="project" value="TreeGrafter"/>
</dbReference>
<evidence type="ECO:0000256" key="3">
    <source>
        <dbReference type="ARBA" id="ARBA00023002"/>
    </source>
</evidence>
<evidence type="ECO:0000256" key="2">
    <source>
        <dbReference type="ARBA" id="ARBA00009986"/>
    </source>
</evidence>
<reference evidence="5" key="2">
    <citation type="submission" date="2020-11" db="EMBL/GenBank/DDBJ databases">
        <title>Whole genome sequencing of Colletotrichum sp.</title>
        <authorList>
            <person name="Li H."/>
        </authorList>
    </citation>
    <scope>NUCLEOTIDE SEQUENCE</scope>
    <source>
        <strain evidence="5">CkLH20</strain>
    </source>
</reference>
<proteinExistence type="inferred from homology"/>
<comment type="pathway">
    <text evidence="1">Amino-acid degradation; 4-aminobutanoate degradation.</text>
</comment>
<dbReference type="SUPFAM" id="SSF53720">
    <property type="entry name" value="ALDH-like"/>
    <property type="match status" value="1"/>
</dbReference>
<dbReference type="GO" id="GO:0004777">
    <property type="term" value="F:succinate-semialdehyde dehydrogenase (NAD+) activity"/>
    <property type="evidence" value="ECO:0007669"/>
    <property type="project" value="TreeGrafter"/>
</dbReference>
<dbReference type="FunFam" id="3.40.309.10:FF:000004">
    <property type="entry name" value="Succinate-semialdehyde dehydrogenase I"/>
    <property type="match status" value="1"/>
</dbReference>